<gene>
    <name evidence="1" type="ORF">TRIP_D40038</name>
</gene>
<sequence length="207" mass="22874">MNITFINGSPKAKGSASQAILNDLKTFLPSQNISEIHFNKPKVTEKQIETLKKSEILVFSFPLYVDSVPSNLLGCMIVLEKELQSLPITVYAICNNGFYEGIQNRPALKVIKNWSSKTKLNWGQGLGVGCGGMLAGLINVPAGKGPKKNLGVALKNLSEKISHCQPGENVFITANFPRFLYKIMAHIGWKKEIKKNGKKVKDLYLKL</sequence>
<dbReference type="Gene3D" id="3.40.50.360">
    <property type="match status" value="1"/>
</dbReference>
<dbReference type="EMBL" id="UPXZ01000034">
    <property type="protein sequence ID" value="VBB46722.1"/>
    <property type="molecule type" value="Genomic_DNA"/>
</dbReference>
<protein>
    <submittedName>
        <fullName evidence="1">Uncharacterized protein</fullName>
    </submittedName>
</protein>
<organism evidence="1">
    <name type="scientific">uncultured Paludibacter sp</name>
    <dbReference type="NCBI Taxonomy" id="497635"/>
    <lineage>
        <taxon>Bacteria</taxon>
        <taxon>Pseudomonadati</taxon>
        <taxon>Bacteroidota</taxon>
        <taxon>Bacteroidia</taxon>
        <taxon>Bacteroidales</taxon>
        <taxon>Paludibacteraceae</taxon>
        <taxon>Paludibacter</taxon>
        <taxon>environmental samples</taxon>
    </lineage>
</organism>
<dbReference type="SUPFAM" id="SSF52218">
    <property type="entry name" value="Flavoproteins"/>
    <property type="match status" value="1"/>
</dbReference>
<accession>A0A653AF84</accession>
<name>A0A653AF84_9BACT</name>
<evidence type="ECO:0000313" key="1">
    <source>
        <dbReference type="EMBL" id="VBB46722.1"/>
    </source>
</evidence>
<proteinExistence type="predicted"/>
<dbReference type="InterPro" id="IPR029039">
    <property type="entry name" value="Flavoprotein-like_sf"/>
</dbReference>
<dbReference type="AlphaFoldDB" id="A0A653AF84"/>
<reference evidence="1" key="1">
    <citation type="submission" date="2018-07" db="EMBL/GenBank/DDBJ databases">
        <authorList>
            <consortium name="Genoscope - CEA"/>
            <person name="William W."/>
        </authorList>
    </citation>
    <scope>NUCLEOTIDE SEQUENCE</scope>
    <source>
        <strain evidence="1">IK1</strain>
    </source>
</reference>